<dbReference type="InterPro" id="IPR038988">
    <property type="entry name" value="Sas4"/>
</dbReference>
<reference evidence="4" key="1">
    <citation type="submission" date="2015-10" db="EMBL/GenBank/DDBJ databases">
        <authorList>
            <person name="Devillers H."/>
        </authorList>
    </citation>
    <scope>NUCLEOTIDE SEQUENCE [LARGE SCALE GENOMIC DNA]</scope>
</reference>
<proteinExistence type="predicted"/>
<dbReference type="AlphaFoldDB" id="A0A0P1KY49"/>
<name>A0A0P1KY49_9SACH</name>
<gene>
    <name evidence="3" type="ORF">LAQU0_S04e08482g</name>
</gene>
<dbReference type="PANTHER" id="PTHR38422:SF1">
    <property type="entry name" value="SOMETHING ABOUT SILENCING PROTEIN 4"/>
    <property type="match status" value="1"/>
</dbReference>
<keyword evidence="4" id="KW-1185">Reference proteome</keyword>
<feature type="region of interest" description="Disordered" evidence="1">
    <location>
        <begin position="315"/>
        <end position="375"/>
    </location>
</feature>
<evidence type="ECO:0000313" key="4">
    <source>
        <dbReference type="Proteomes" id="UP000236544"/>
    </source>
</evidence>
<sequence>MTMSRKPERRLRPKTPVAVNQDELFDFDKPEYEVSPYRKLNILPRTAIPVLGYQPDETRHTENQELARKTLESRGMTIEVETHVLDALEPSPSDRSSDPLADELYLTFHKKMQKQENRMLNQDRLQSEGEAERLKVIYEELGSSNWVKSLTNTTIVKNPDDPHELELKRGLTKEAIDQMLEKFKDMKSRAMLLPRSGKHSRPLGVSRRIDAYKPPENAFCINASSDEEEELLTLSELKKYRLETRRKRYGGPVVIQFRKSQATSFKYAIVAEPLQSAYIVKCSKEEKEIWSREAESLPAKIEHYAPFPKQYYSAKSATRSTRQGPGDQLAFKAEAPLPTKNTPPKRSSSQFSPKKTRKRSKAPAYGHLDIVPSHR</sequence>
<dbReference type="GO" id="GO:0033255">
    <property type="term" value="C:SAS acetyltransferase complex"/>
    <property type="evidence" value="ECO:0007669"/>
    <property type="project" value="InterPro"/>
</dbReference>
<evidence type="ECO:0000259" key="2">
    <source>
        <dbReference type="Pfam" id="PF15460"/>
    </source>
</evidence>
<dbReference type="GO" id="GO:0004402">
    <property type="term" value="F:histone acetyltransferase activity"/>
    <property type="evidence" value="ECO:0007669"/>
    <property type="project" value="TreeGrafter"/>
</dbReference>
<dbReference type="EMBL" id="LN890563">
    <property type="protein sequence ID" value="CUS22112.1"/>
    <property type="molecule type" value="Genomic_DNA"/>
</dbReference>
<evidence type="ECO:0000256" key="1">
    <source>
        <dbReference type="SAM" id="MobiDB-lite"/>
    </source>
</evidence>
<dbReference type="PANTHER" id="PTHR38422">
    <property type="entry name" value="SOMETHING ABOUT SILENCING PROTEIN 4"/>
    <property type="match status" value="1"/>
</dbReference>
<dbReference type="OrthoDB" id="1938992at2759"/>
<dbReference type="Pfam" id="PF15460">
    <property type="entry name" value="SAS4"/>
    <property type="match status" value="1"/>
</dbReference>
<dbReference type="Proteomes" id="UP000236544">
    <property type="component" value="Unassembled WGS sequence"/>
</dbReference>
<evidence type="ECO:0000313" key="3">
    <source>
        <dbReference type="EMBL" id="CUS22112.1"/>
    </source>
</evidence>
<feature type="compositionally biased region" description="Polar residues" evidence="1">
    <location>
        <begin position="339"/>
        <end position="353"/>
    </location>
</feature>
<dbReference type="InterPro" id="IPR029184">
    <property type="entry name" value="Sas4_dom"/>
</dbReference>
<protein>
    <submittedName>
        <fullName evidence="3">LAQU0S04e08482g1_1</fullName>
    </submittedName>
</protein>
<organism evidence="3 4">
    <name type="scientific">Lachancea quebecensis</name>
    <dbReference type="NCBI Taxonomy" id="1654605"/>
    <lineage>
        <taxon>Eukaryota</taxon>
        <taxon>Fungi</taxon>
        <taxon>Dikarya</taxon>
        <taxon>Ascomycota</taxon>
        <taxon>Saccharomycotina</taxon>
        <taxon>Saccharomycetes</taxon>
        <taxon>Saccharomycetales</taxon>
        <taxon>Saccharomycetaceae</taxon>
        <taxon>Lachancea</taxon>
    </lineage>
</organism>
<feature type="domain" description="Something about silencing protein 4" evidence="2">
    <location>
        <begin position="98"/>
        <end position="190"/>
    </location>
</feature>
<accession>A0A0P1KY49</accession>